<keyword evidence="2" id="KW-1185">Reference proteome</keyword>
<dbReference type="PIRSF" id="PIRSF034110">
    <property type="entry name" value="DUF1203"/>
    <property type="match status" value="1"/>
</dbReference>
<gene>
    <name evidence="1" type="ORF">SAMN04515671_2282</name>
</gene>
<evidence type="ECO:0000313" key="1">
    <source>
        <dbReference type="EMBL" id="SDO89662.1"/>
    </source>
</evidence>
<dbReference type="STRING" id="1090615.SAMN04515671_2282"/>
<dbReference type="AlphaFoldDB" id="A0A1H0NAE0"/>
<dbReference type="Pfam" id="PF06718">
    <property type="entry name" value="DUF1203"/>
    <property type="match status" value="1"/>
</dbReference>
<organism evidence="1 2">
    <name type="scientific">Nakamurella panacisegetis</name>
    <dbReference type="NCBI Taxonomy" id="1090615"/>
    <lineage>
        <taxon>Bacteria</taxon>
        <taxon>Bacillati</taxon>
        <taxon>Actinomycetota</taxon>
        <taxon>Actinomycetes</taxon>
        <taxon>Nakamurellales</taxon>
        <taxon>Nakamurellaceae</taxon>
        <taxon>Nakamurella</taxon>
    </lineage>
</organism>
<sequence length="177" mass="19495">MNPTTSLRVHAIEPRRLDDIFSANADGHGNLLLPFAASGEGEPLRCCLRYAVQGEQIALVSFAPFDHPSVWTEVGPIYIHASPCDGPTSVTKLPQQLATGPRVLRTYRADDTMNYDHNTVVSNEADLEPILERLLGEPDVETVHVRTLAPQCFLYAVTAAHPEDDASKSREYATVER</sequence>
<dbReference type="InterPro" id="IPR009593">
    <property type="entry name" value="DUF1203"/>
</dbReference>
<dbReference type="RefSeq" id="WP_090476051.1">
    <property type="nucleotide sequence ID" value="NZ_LT629710.1"/>
</dbReference>
<name>A0A1H0NAE0_9ACTN</name>
<accession>A0A1H0NAE0</accession>
<evidence type="ECO:0008006" key="3">
    <source>
        <dbReference type="Google" id="ProtNLM"/>
    </source>
</evidence>
<dbReference type="Proteomes" id="UP000198741">
    <property type="component" value="Chromosome I"/>
</dbReference>
<proteinExistence type="predicted"/>
<evidence type="ECO:0000313" key="2">
    <source>
        <dbReference type="Proteomes" id="UP000198741"/>
    </source>
</evidence>
<dbReference type="EMBL" id="LT629710">
    <property type="protein sequence ID" value="SDO89662.1"/>
    <property type="molecule type" value="Genomic_DNA"/>
</dbReference>
<reference evidence="1 2" key="1">
    <citation type="submission" date="2016-10" db="EMBL/GenBank/DDBJ databases">
        <authorList>
            <person name="de Groot N.N."/>
        </authorList>
    </citation>
    <scope>NUCLEOTIDE SEQUENCE [LARGE SCALE GENOMIC DNA]</scope>
    <source>
        <strain evidence="2">P4-7,KCTC 19426,CECT 7604</strain>
    </source>
</reference>
<dbReference type="OrthoDB" id="118609at2"/>
<protein>
    <recommendedName>
        <fullName evidence="3">DUF1203 domain-containing protein</fullName>
    </recommendedName>
</protein>